<comment type="catalytic activity">
    <reaction evidence="1 7">
        <text>L-glutamate = D-glutamate</text>
        <dbReference type="Rhea" id="RHEA:12813"/>
        <dbReference type="ChEBI" id="CHEBI:29985"/>
        <dbReference type="ChEBI" id="CHEBI:29986"/>
        <dbReference type="EC" id="5.1.1.3"/>
    </reaction>
</comment>
<dbReference type="SUPFAM" id="SSF53681">
    <property type="entry name" value="Aspartate/glutamate racemase"/>
    <property type="match status" value="2"/>
</dbReference>
<dbReference type="GO" id="GO:0009252">
    <property type="term" value="P:peptidoglycan biosynthetic process"/>
    <property type="evidence" value="ECO:0007669"/>
    <property type="project" value="UniProtKB-UniRule"/>
</dbReference>
<dbReference type="HAMAP" id="MF_00258">
    <property type="entry name" value="Glu_racemase"/>
    <property type="match status" value="1"/>
</dbReference>
<evidence type="ECO:0000256" key="6">
    <source>
        <dbReference type="ARBA" id="ARBA00023316"/>
    </source>
</evidence>
<feature type="active site" description="Proton donor/acceptor" evidence="7">
    <location>
        <position position="73"/>
    </location>
</feature>
<reference evidence="8" key="1">
    <citation type="submission" date="2020-10" db="EMBL/GenBank/DDBJ databases">
        <authorList>
            <person name="Gilroy R."/>
        </authorList>
    </citation>
    <scope>NUCLEOTIDE SEQUENCE</scope>
    <source>
        <strain evidence="8">ChiSjej1B19-7085</strain>
    </source>
</reference>
<keyword evidence="5 7" id="KW-0413">Isomerase</keyword>
<dbReference type="PANTHER" id="PTHR21198">
    <property type="entry name" value="GLUTAMATE RACEMASE"/>
    <property type="match status" value="1"/>
</dbReference>
<dbReference type="Proteomes" id="UP000886785">
    <property type="component" value="Unassembled WGS sequence"/>
</dbReference>
<feature type="active site" description="Proton donor/acceptor" evidence="7">
    <location>
        <position position="185"/>
    </location>
</feature>
<name>A0A9D1J241_9FIRM</name>
<dbReference type="NCBIfam" id="TIGR00067">
    <property type="entry name" value="glut_race"/>
    <property type="match status" value="1"/>
</dbReference>
<dbReference type="GO" id="GO:0008360">
    <property type="term" value="P:regulation of cell shape"/>
    <property type="evidence" value="ECO:0007669"/>
    <property type="project" value="UniProtKB-KW"/>
</dbReference>
<dbReference type="EC" id="5.1.1.3" evidence="2 7"/>
<dbReference type="InterPro" id="IPR001920">
    <property type="entry name" value="Asp/Glu_race"/>
</dbReference>
<dbReference type="Gene3D" id="3.40.50.1860">
    <property type="match status" value="2"/>
</dbReference>
<comment type="similarity">
    <text evidence="7">Belongs to the aspartate/glutamate racemases family.</text>
</comment>
<feature type="binding site" evidence="7">
    <location>
        <begin position="42"/>
        <end position="43"/>
    </location>
    <ligand>
        <name>substrate</name>
    </ligand>
</feature>
<evidence type="ECO:0000313" key="8">
    <source>
        <dbReference type="EMBL" id="HIR58251.1"/>
    </source>
</evidence>
<sequence length="268" mass="29025">MDARPIGVFDSGLGGLTAVKELSRILPEENIVYFGDTGRVPYGSRSREILRKYTRQDINFLLSQNVKMILAACGTVSSTAPDILQSVGVPATGVIFPTAQAAASATRNGKIGIIGTTATIRSGSYRRELEKIDPALSVYEKDCPLFVPLVESGFVDDNDEITLLTAQRYLSGLRESGVDTLIMGCTHYPIISRIISKVMGGGVTLIDSGRETALWAARALRESGLLAEGGGERSFFVSDYVENFSQIAEIFLGCNILSDVQRIDIEKY</sequence>
<keyword evidence="6 7" id="KW-0961">Cell wall biogenesis/degradation</keyword>
<comment type="caution">
    <text evidence="7">Lacks conserved residue(s) required for the propagation of feature annotation.</text>
</comment>
<feature type="binding site" evidence="7">
    <location>
        <begin position="10"/>
        <end position="11"/>
    </location>
    <ligand>
        <name>substrate</name>
    </ligand>
</feature>
<keyword evidence="3 7" id="KW-0133">Cell shape</keyword>
<dbReference type="GO" id="GO:0071555">
    <property type="term" value="P:cell wall organization"/>
    <property type="evidence" value="ECO:0007669"/>
    <property type="project" value="UniProtKB-KW"/>
</dbReference>
<keyword evidence="4 7" id="KW-0573">Peptidoglycan synthesis</keyword>
<dbReference type="GO" id="GO:0008881">
    <property type="term" value="F:glutamate racemase activity"/>
    <property type="evidence" value="ECO:0007669"/>
    <property type="project" value="UniProtKB-UniRule"/>
</dbReference>
<protein>
    <recommendedName>
        <fullName evidence="2 7">Glutamate racemase</fullName>
        <ecNumber evidence="2 7">5.1.1.3</ecNumber>
    </recommendedName>
</protein>
<evidence type="ECO:0000256" key="7">
    <source>
        <dbReference type="HAMAP-Rule" id="MF_00258"/>
    </source>
</evidence>
<reference evidence="8" key="2">
    <citation type="journal article" date="2021" name="PeerJ">
        <title>Extensive microbial diversity within the chicken gut microbiome revealed by metagenomics and culture.</title>
        <authorList>
            <person name="Gilroy R."/>
            <person name="Ravi A."/>
            <person name="Getino M."/>
            <person name="Pursley I."/>
            <person name="Horton D.L."/>
            <person name="Alikhan N.F."/>
            <person name="Baker D."/>
            <person name="Gharbi K."/>
            <person name="Hall N."/>
            <person name="Watson M."/>
            <person name="Adriaenssens E.M."/>
            <person name="Foster-Nyarko E."/>
            <person name="Jarju S."/>
            <person name="Secka A."/>
            <person name="Antonio M."/>
            <person name="Oren A."/>
            <person name="Chaudhuri R.R."/>
            <person name="La Ragione R."/>
            <person name="Hildebrand F."/>
            <person name="Pallen M.J."/>
        </authorList>
    </citation>
    <scope>NUCLEOTIDE SEQUENCE</scope>
    <source>
        <strain evidence="8">ChiSjej1B19-7085</strain>
    </source>
</reference>
<accession>A0A9D1J241</accession>
<comment type="function">
    <text evidence="7">Provides the (R)-glutamate required for cell wall biosynthesis.</text>
</comment>
<feature type="binding site" evidence="7">
    <location>
        <begin position="186"/>
        <end position="187"/>
    </location>
    <ligand>
        <name>substrate</name>
    </ligand>
</feature>
<organism evidence="8 9">
    <name type="scientific">Candidatus Gallacutalibacter pullicola</name>
    <dbReference type="NCBI Taxonomy" id="2840830"/>
    <lineage>
        <taxon>Bacteria</taxon>
        <taxon>Bacillati</taxon>
        <taxon>Bacillota</taxon>
        <taxon>Clostridia</taxon>
        <taxon>Eubacteriales</taxon>
        <taxon>Candidatus Gallacutalibacter</taxon>
    </lineage>
</organism>
<comment type="caution">
    <text evidence="8">The sequence shown here is derived from an EMBL/GenBank/DDBJ whole genome shotgun (WGS) entry which is preliminary data.</text>
</comment>
<dbReference type="PANTHER" id="PTHR21198:SF2">
    <property type="entry name" value="GLUTAMATE RACEMASE"/>
    <property type="match status" value="1"/>
</dbReference>
<evidence type="ECO:0000256" key="5">
    <source>
        <dbReference type="ARBA" id="ARBA00023235"/>
    </source>
</evidence>
<dbReference type="EMBL" id="DVHF01000146">
    <property type="protein sequence ID" value="HIR58251.1"/>
    <property type="molecule type" value="Genomic_DNA"/>
</dbReference>
<proteinExistence type="inferred from homology"/>
<dbReference type="InterPro" id="IPR004391">
    <property type="entry name" value="Glu_race"/>
</dbReference>
<evidence type="ECO:0000256" key="1">
    <source>
        <dbReference type="ARBA" id="ARBA00001602"/>
    </source>
</evidence>
<dbReference type="FunFam" id="3.40.50.1860:FF:000001">
    <property type="entry name" value="Glutamate racemase"/>
    <property type="match status" value="1"/>
</dbReference>
<comment type="pathway">
    <text evidence="7">Cell wall biogenesis; peptidoglycan biosynthesis.</text>
</comment>
<dbReference type="AlphaFoldDB" id="A0A9D1J241"/>
<dbReference type="PROSITE" id="PS00924">
    <property type="entry name" value="ASP_GLU_RACEMASE_2"/>
    <property type="match status" value="1"/>
</dbReference>
<dbReference type="Pfam" id="PF01177">
    <property type="entry name" value="Asp_Glu_race"/>
    <property type="match status" value="1"/>
</dbReference>
<gene>
    <name evidence="7" type="primary">murI</name>
    <name evidence="8" type="ORF">IAA54_11375</name>
</gene>
<evidence type="ECO:0000313" key="9">
    <source>
        <dbReference type="Proteomes" id="UP000886785"/>
    </source>
</evidence>
<evidence type="ECO:0000256" key="4">
    <source>
        <dbReference type="ARBA" id="ARBA00022984"/>
    </source>
</evidence>
<dbReference type="InterPro" id="IPR015942">
    <property type="entry name" value="Asp/Glu/hydantoin_racemase"/>
</dbReference>
<evidence type="ECO:0000256" key="3">
    <source>
        <dbReference type="ARBA" id="ARBA00022960"/>
    </source>
</evidence>
<dbReference type="InterPro" id="IPR033134">
    <property type="entry name" value="Asp/Glu_racemase_AS_2"/>
</dbReference>
<evidence type="ECO:0000256" key="2">
    <source>
        <dbReference type="ARBA" id="ARBA00013090"/>
    </source>
</evidence>